<evidence type="ECO:0000256" key="3">
    <source>
        <dbReference type="ARBA" id="ARBA00022491"/>
    </source>
</evidence>
<keyword evidence="3" id="KW-0678">Repressor</keyword>
<evidence type="ECO:0000256" key="7">
    <source>
        <dbReference type="ARBA" id="ARBA00024739"/>
    </source>
</evidence>
<evidence type="ECO:0000256" key="8">
    <source>
        <dbReference type="ARBA" id="ARBA00030117"/>
    </source>
</evidence>
<dbReference type="NCBIfam" id="TIGR03824">
    <property type="entry name" value="FlgM_jcvi"/>
    <property type="match status" value="1"/>
</dbReference>
<organism evidence="11 12">
    <name type="scientific">Candidatus Gallionella acididurans</name>
    <dbReference type="NCBI Taxonomy" id="1796491"/>
    <lineage>
        <taxon>Bacteria</taxon>
        <taxon>Pseudomonadati</taxon>
        <taxon>Pseudomonadota</taxon>
        <taxon>Betaproteobacteria</taxon>
        <taxon>Nitrosomonadales</taxon>
        <taxon>Gallionellaceae</taxon>
        <taxon>Gallionella</taxon>
    </lineage>
</organism>
<comment type="function">
    <text evidence="7">Responsible for the coupling of flagellin expression to flagellar assembly by preventing expression of the flagellin genes when a component of the middle class of proteins is defective. It negatively regulates flagellar genes by inhibiting the activity of FliA by directly binding to FliA.</text>
</comment>
<evidence type="ECO:0000256" key="9">
    <source>
        <dbReference type="SAM" id="MobiDB-lite"/>
    </source>
</evidence>
<dbReference type="AlphaFoldDB" id="A0A139BXU0"/>
<feature type="region of interest" description="Disordered" evidence="9">
    <location>
        <begin position="1"/>
        <end position="80"/>
    </location>
</feature>
<evidence type="ECO:0000256" key="5">
    <source>
        <dbReference type="ARBA" id="ARBA00023015"/>
    </source>
</evidence>
<sequence>MLNDPGNGNIQTERIIVKIDKPGKPLPVSPAGEKTAHVSTGKANQPVAPSQSGSTSVSLGTKATQLQSMESSMANSPVANPNKVAEIKQAISEGRFTVNSGVVADKLIETVKELIRNKG</sequence>
<dbReference type="InterPro" id="IPR035890">
    <property type="entry name" value="Anti-sigma-28_factor_FlgM_sf"/>
</dbReference>
<evidence type="ECO:0000256" key="6">
    <source>
        <dbReference type="ARBA" id="ARBA00023163"/>
    </source>
</evidence>
<proteinExistence type="inferred from homology"/>
<evidence type="ECO:0000256" key="4">
    <source>
        <dbReference type="ARBA" id="ARBA00022795"/>
    </source>
</evidence>
<dbReference type="InterPro" id="IPR031316">
    <property type="entry name" value="FlgM_C"/>
</dbReference>
<feature type="domain" description="Anti-sigma-28 factor FlgM C-terminal" evidence="10">
    <location>
        <begin position="56"/>
        <end position="109"/>
    </location>
</feature>
<evidence type="ECO:0000259" key="10">
    <source>
        <dbReference type="Pfam" id="PF04316"/>
    </source>
</evidence>
<dbReference type="PATRIC" id="fig|1796491.3.peg.141"/>
<keyword evidence="4" id="KW-1005">Bacterial flagellum biogenesis</keyword>
<evidence type="ECO:0000256" key="1">
    <source>
        <dbReference type="ARBA" id="ARBA00005322"/>
    </source>
</evidence>
<evidence type="ECO:0000313" key="12">
    <source>
        <dbReference type="Proteomes" id="UP000070578"/>
    </source>
</evidence>
<reference evidence="11 12" key="2">
    <citation type="submission" date="2016-03" db="EMBL/GenBank/DDBJ databases">
        <title>New uncultured bacterium of the family Gallionellaceae from acid mine drainage: description and reconstruction of genome based on metagenomic analysis of microbial community.</title>
        <authorList>
            <person name="Kadnikov V."/>
            <person name="Ivasenko D."/>
            <person name="Beletsky A."/>
            <person name="Mardanov A."/>
            <person name="Danilova E."/>
            <person name="Pimenov N."/>
            <person name="Karnachuk O."/>
            <person name="Ravin N."/>
        </authorList>
    </citation>
    <scope>NUCLEOTIDE SEQUENCE [LARGE SCALE GENOMIC DNA]</scope>
    <source>
        <strain evidence="11">ShG14-8</strain>
    </source>
</reference>
<dbReference type="SUPFAM" id="SSF101498">
    <property type="entry name" value="Anti-sigma factor FlgM"/>
    <property type="match status" value="1"/>
</dbReference>
<feature type="compositionally biased region" description="Polar residues" evidence="9">
    <location>
        <begin position="1"/>
        <end position="12"/>
    </location>
</feature>
<dbReference type="InterPro" id="IPR007412">
    <property type="entry name" value="FlgM"/>
</dbReference>
<protein>
    <recommendedName>
        <fullName evidence="2">Negative regulator of flagellin synthesis</fullName>
    </recommendedName>
    <alternativeName>
        <fullName evidence="8">Anti-sigma-28 factor</fullName>
    </alternativeName>
</protein>
<comment type="caution">
    <text evidence="11">The sequence shown here is derived from an EMBL/GenBank/DDBJ whole genome shotgun (WGS) entry which is preliminary data.</text>
</comment>
<dbReference type="GO" id="GO:0044781">
    <property type="term" value="P:bacterial-type flagellum organization"/>
    <property type="evidence" value="ECO:0007669"/>
    <property type="project" value="UniProtKB-KW"/>
</dbReference>
<accession>A0A139BXU0</accession>
<dbReference type="EMBL" id="LSLI01000002">
    <property type="protein sequence ID" value="KXS33742.1"/>
    <property type="molecule type" value="Genomic_DNA"/>
</dbReference>
<dbReference type="Proteomes" id="UP000070578">
    <property type="component" value="Unassembled WGS sequence"/>
</dbReference>
<keyword evidence="5" id="KW-0805">Transcription regulation</keyword>
<reference evidence="11 12" key="1">
    <citation type="submission" date="2016-02" db="EMBL/GenBank/DDBJ databases">
        <authorList>
            <person name="Wen L."/>
            <person name="He K."/>
            <person name="Yang H."/>
        </authorList>
    </citation>
    <scope>NUCLEOTIDE SEQUENCE [LARGE SCALE GENOMIC DNA]</scope>
    <source>
        <strain evidence="11">ShG14-8</strain>
    </source>
</reference>
<gene>
    <name evidence="11" type="ORF">AWT59_0132</name>
</gene>
<name>A0A139BXU0_9PROT</name>
<keyword evidence="6" id="KW-0804">Transcription</keyword>
<feature type="compositionally biased region" description="Polar residues" evidence="9">
    <location>
        <begin position="37"/>
        <end position="79"/>
    </location>
</feature>
<evidence type="ECO:0000313" key="11">
    <source>
        <dbReference type="EMBL" id="KXS33742.1"/>
    </source>
</evidence>
<comment type="similarity">
    <text evidence="1">Belongs to the FlgM family.</text>
</comment>
<evidence type="ECO:0000256" key="2">
    <source>
        <dbReference type="ARBA" id="ARBA00017823"/>
    </source>
</evidence>
<dbReference type="GO" id="GO:0045892">
    <property type="term" value="P:negative regulation of DNA-templated transcription"/>
    <property type="evidence" value="ECO:0007669"/>
    <property type="project" value="InterPro"/>
</dbReference>
<dbReference type="Pfam" id="PF04316">
    <property type="entry name" value="FlgM"/>
    <property type="match status" value="1"/>
</dbReference>